<name>A0A7W9G3B3_9ACTN</name>
<dbReference type="EMBL" id="JACHMB010000001">
    <property type="protein sequence ID" value="MBB5776316.1"/>
    <property type="molecule type" value="Genomic_DNA"/>
</dbReference>
<dbReference type="SUPFAM" id="SSF49899">
    <property type="entry name" value="Concanavalin A-like lectins/glucanases"/>
    <property type="match status" value="1"/>
</dbReference>
<accession>A0A7W9G3B3</accession>
<proteinExistence type="predicted"/>
<sequence length="223" mass="24544">MDHAPSRRAVLGGTMAGLAVPLLGGTPARAAAAQAAGPIGSGWTEIFSGYSVHQPPDRTRHTYDAATGEHHFWVYDTDPSTFPGQDSGPRSELRFHNDYTSGDAQFECDMKIGAGTHRMCVMQVFGGATSATAFMTLAMNTDSINYYDSTTQIYAPVYDKYIRLNVVHETGIGKIHIFVNRQYRTSFNDRGAATHYFKAGLYGRAGMSARSDNYLKNIHIYRK</sequence>
<dbReference type="RefSeq" id="WP_185069860.1">
    <property type="nucleotide sequence ID" value="NZ_JACHMB010000001.1"/>
</dbReference>
<dbReference type="InterPro" id="IPR006311">
    <property type="entry name" value="TAT_signal"/>
</dbReference>
<dbReference type="Proteomes" id="UP000579153">
    <property type="component" value="Unassembled WGS sequence"/>
</dbReference>
<keyword evidence="3" id="KW-1185">Reference proteome</keyword>
<reference evidence="2 3" key="1">
    <citation type="submission" date="2020-08" db="EMBL/GenBank/DDBJ databases">
        <title>Sequencing the genomes of 1000 actinobacteria strains.</title>
        <authorList>
            <person name="Klenk H.-P."/>
        </authorList>
    </citation>
    <scope>NUCLEOTIDE SEQUENCE [LARGE SCALE GENOMIC DNA]</scope>
    <source>
        <strain evidence="2 3">DSM 45507</strain>
    </source>
</reference>
<evidence type="ECO:0000313" key="2">
    <source>
        <dbReference type="EMBL" id="MBB5776316.1"/>
    </source>
</evidence>
<dbReference type="PROSITE" id="PS51318">
    <property type="entry name" value="TAT"/>
    <property type="match status" value="1"/>
</dbReference>
<organism evidence="2 3">
    <name type="scientific">Nonomuraea jabiensis</name>
    <dbReference type="NCBI Taxonomy" id="882448"/>
    <lineage>
        <taxon>Bacteria</taxon>
        <taxon>Bacillati</taxon>
        <taxon>Actinomycetota</taxon>
        <taxon>Actinomycetes</taxon>
        <taxon>Streptosporangiales</taxon>
        <taxon>Streptosporangiaceae</taxon>
        <taxon>Nonomuraea</taxon>
    </lineage>
</organism>
<dbReference type="Gene3D" id="2.60.120.200">
    <property type="match status" value="1"/>
</dbReference>
<gene>
    <name evidence="2" type="ORF">HD596_003072</name>
</gene>
<dbReference type="PANTHER" id="PTHR33681:SF4">
    <property type="entry name" value="OS12G0171100 PROTEIN"/>
    <property type="match status" value="1"/>
</dbReference>
<protein>
    <recommendedName>
        <fullName evidence="1">Alginate lyase 2 domain-containing protein</fullName>
    </recommendedName>
</protein>
<dbReference type="PANTHER" id="PTHR33681">
    <property type="entry name" value="BINDING PROTEIN, PUTATIVE, EXPRESSED-RELATED"/>
    <property type="match status" value="1"/>
</dbReference>
<feature type="domain" description="Alginate lyase 2" evidence="1">
    <location>
        <begin position="62"/>
        <end position="204"/>
    </location>
</feature>
<dbReference type="AlphaFoldDB" id="A0A7W9G3B3"/>
<dbReference type="InterPro" id="IPR013320">
    <property type="entry name" value="ConA-like_dom_sf"/>
</dbReference>
<dbReference type="Pfam" id="PF08787">
    <property type="entry name" value="Alginate_lyase2"/>
    <property type="match status" value="1"/>
</dbReference>
<dbReference type="InterPro" id="IPR014895">
    <property type="entry name" value="Alginate_lyase_2"/>
</dbReference>
<evidence type="ECO:0000259" key="1">
    <source>
        <dbReference type="Pfam" id="PF08787"/>
    </source>
</evidence>
<comment type="caution">
    <text evidence="2">The sequence shown here is derived from an EMBL/GenBank/DDBJ whole genome shotgun (WGS) entry which is preliminary data.</text>
</comment>
<evidence type="ECO:0000313" key="3">
    <source>
        <dbReference type="Proteomes" id="UP000579153"/>
    </source>
</evidence>